<dbReference type="Proteomes" id="UP000597507">
    <property type="component" value="Unassembled WGS sequence"/>
</dbReference>
<keyword evidence="2" id="KW-1185">Reference proteome</keyword>
<dbReference type="AlphaFoldDB" id="A0A8J2ZFU6"/>
<proteinExistence type="predicted"/>
<sequence length="209" mass="22710">MAETHVTGVRQREAVEIAGRRYVLRPITYGEAAEIEAERAGAFHGGPAMLNEAVRRALERRHGAEAAAYIAAVDAHEEADTVAASVILTRPHPQEPPEEHARYRAELRAAQAEVLRTARRRALAEATVADDPEVVAERAALARADRRARMALLRASLAAWEGDGLPDWRRERDGPASEEMLAALPLADVEALLARAEALRRPGAVEGKA</sequence>
<protein>
    <submittedName>
        <fullName evidence="1">Uncharacterized protein</fullName>
    </submittedName>
</protein>
<dbReference type="RefSeq" id="WP_188904174.1">
    <property type="nucleotide sequence ID" value="NZ_BMKS01000025.1"/>
</dbReference>
<reference evidence="1 2" key="1">
    <citation type="journal article" date="2014" name="Int. J. Syst. Evol. Microbiol.">
        <title>Complete genome sequence of Corynebacterium casei LMG S-19264T (=DSM 44701T), isolated from a smear-ripened cheese.</title>
        <authorList>
            <consortium name="US DOE Joint Genome Institute (JGI-PGF)"/>
            <person name="Walter F."/>
            <person name="Albersmeier A."/>
            <person name="Kalinowski J."/>
            <person name="Ruckert C."/>
        </authorList>
    </citation>
    <scope>NUCLEOTIDE SEQUENCE [LARGE SCALE GENOMIC DNA]</scope>
    <source>
        <strain evidence="1 2">CGMCC 1.16330</strain>
    </source>
</reference>
<gene>
    <name evidence="1" type="ORF">GCM10010964_43620</name>
</gene>
<organism evidence="1 2">
    <name type="scientific">Caldovatus sediminis</name>
    <dbReference type="NCBI Taxonomy" id="2041189"/>
    <lineage>
        <taxon>Bacteria</taxon>
        <taxon>Pseudomonadati</taxon>
        <taxon>Pseudomonadota</taxon>
        <taxon>Alphaproteobacteria</taxon>
        <taxon>Acetobacterales</taxon>
        <taxon>Roseomonadaceae</taxon>
        <taxon>Caldovatus</taxon>
    </lineage>
</organism>
<accession>A0A8J2ZFU6</accession>
<comment type="caution">
    <text evidence="1">The sequence shown here is derived from an EMBL/GenBank/DDBJ whole genome shotgun (WGS) entry which is preliminary data.</text>
</comment>
<evidence type="ECO:0000313" key="1">
    <source>
        <dbReference type="EMBL" id="GGG51722.1"/>
    </source>
</evidence>
<evidence type="ECO:0000313" key="2">
    <source>
        <dbReference type="Proteomes" id="UP000597507"/>
    </source>
</evidence>
<dbReference type="EMBL" id="BMKS01000025">
    <property type="protein sequence ID" value="GGG51722.1"/>
    <property type="molecule type" value="Genomic_DNA"/>
</dbReference>
<name>A0A8J2ZFU6_9PROT</name>